<dbReference type="AlphaFoldDB" id="A0A844ALP7"/>
<evidence type="ECO:0000259" key="2">
    <source>
        <dbReference type="PROSITE" id="PS51186"/>
    </source>
</evidence>
<keyword evidence="4" id="KW-1185">Reference proteome</keyword>
<dbReference type="CDD" id="cd04301">
    <property type="entry name" value="NAT_SF"/>
    <property type="match status" value="1"/>
</dbReference>
<organism evidence="3 4">
    <name type="scientific">Tritonibacter aquimaris</name>
    <dbReference type="NCBI Taxonomy" id="2663379"/>
    <lineage>
        <taxon>Bacteria</taxon>
        <taxon>Pseudomonadati</taxon>
        <taxon>Pseudomonadota</taxon>
        <taxon>Alphaproteobacteria</taxon>
        <taxon>Rhodobacterales</taxon>
        <taxon>Paracoccaceae</taxon>
        <taxon>Tritonibacter</taxon>
    </lineage>
</organism>
<keyword evidence="1 3" id="KW-0808">Transferase</keyword>
<evidence type="ECO:0000313" key="3">
    <source>
        <dbReference type="EMBL" id="MQY42639.1"/>
    </source>
</evidence>
<dbReference type="Pfam" id="PF00583">
    <property type="entry name" value="Acetyltransf_1"/>
    <property type="match status" value="1"/>
</dbReference>
<name>A0A844ALP7_9RHOB</name>
<dbReference type="PANTHER" id="PTHR13947:SF37">
    <property type="entry name" value="LD18367P"/>
    <property type="match status" value="1"/>
</dbReference>
<evidence type="ECO:0000256" key="1">
    <source>
        <dbReference type="ARBA" id="ARBA00022679"/>
    </source>
</evidence>
<dbReference type="PROSITE" id="PS51186">
    <property type="entry name" value="GNAT"/>
    <property type="match status" value="1"/>
</dbReference>
<reference evidence="3 4" key="1">
    <citation type="submission" date="2019-10" db="EMBL/GenBank/DDBJ databases">
        <title>Epibacterium sp. nov., isolated from seawater.</title>
        <authorList>
            <person name="Zhang X."/>
            <person name="Li N."/>
        </authorList>
    </citation>
    <scope>NUCLEOTIDE SEQUENCE [LARGE SCALE GENOMIC DNA]</scope>
    <source>
        <strain evidence="3 4">SM1969</strain>
    </source>
</reference>
<dbReference type="Gene3D" id="3.40.630.30">
    <property type="match status" value="1"/>
</dbReference>
<dbReference type="InterPro" id="IPR016181">
    <property type="entry name" value="Acyl_CoA_acyltransferase"/>
</dbReference>
<gene>
    <name evidence="3" type="ORF">GG681_08280</name>
</gene>
<feature type="domain" description="N-acetyltransferase" evidence="2">
    <location>
        <begin position="1"/>
        <end position="165"/>
    </location>
</feature>
<sequence>MGVRAAEGTDATALAALSIEVWLSTYVKRGVSAEFAQYVLDSFTPGAFLAELHDPDVQIFVSDNADGIDGYIKLQPNRTEWGDMEITTFYVQPRHQGSGVGRALLTRALAYCQTQGATQVWLSTNSENHPAIGFYEKQGFMAVGECYFELEDARYLNVVLAQELIR</sequence>
<dbReference type="EMBL" id="WIXK01000003">
    <property type="protein sequence ID" value="MQY42639.1"/>
    <property type="molecule type" value="Genomic_DNA"/>
</dbReference>
<comment type="caution">
    <text evidence="3">The sequence shown here is derived from an EMBL/GenBank/DDBJ whole genome shotgun (WGS) entry which is preliminary data.</text>
</comment>
<dbReference type="PANTHER" id="PTHR13947">
    <property type="entry name" value="GNAT FAMILY N-ACETYLTRANSFERASE"/>
    <property type="match status" value="1"/>
</dbReference>
<dbReference type="GO" id="GO:0008080">
    <property type="term" value="F:N-acetyltransferase activity"/>
    <property type="evidence" value="ECO:0007669"/>
    <property type="project" value="InterPro"/>
</dbReference>
<protein>
    <submittedName>
        <fullName evidence="3">GNAT family N-acetyltransferase</fullName>
    </submittedName>
</protein>
<proteinExistence type="predicted"/>
<dbReference type="SUPFAM" id="SSF55729">
    <property type="entry name" value="Acyl-CoA N-acyltransferases (Nat)"/>
    <property type="match status" value="1"/>
</dbReference>
<accession>A0A844ALP7</accession>
<dbReference type="InterPro" id="IPR000182">
    <property type="entry name" value="GNAT_dom"/>
</dbReference>
<dbReference type="InterPro" id="IPR050769">
    <property type="entry name" value="NAT_camello-type"/>
</dbReference>
<dbReference type="Proteomes" id="UP000436694">
    <property type="component" value="Unassembled WGS sequence"/>
</dbReference>
<dbReference type="RefSeq" id="WP_153546977.1">
    <property type="nucleotide sequence ID" value="NZ_WIXK01000003.1"/>
</dbReference>
<evidence type="ECO:0000313" key="4">
    <source>
        <dbReference type="Proteomes" id="UP000436694"/>
    </source>
</evidence>